<proteinExistence type="predicted"/>
<evidence type="ECO:0000313" key="1">
    <source>
        <dbReference type="EMBL" id="KAA8474855.1"/>
    </source>
</evidence>
<organism evidence="1 5">
    <name type="scientific">Bacillus paranthracis</name>
    <dbReference type="NCBI Taxonomy" id="2026186"/>
    <lineage>
        <taxon>Bacteria</taxon>
        <taxon>Bacillati</taxon>
        <taxon>Bacillota</taxon>
        <taxon>Bacilli</taxon>
        <taxon>Bacillales</taxon>
        <taxon>Bacillaceae</taxon>
        <taxon>Bacillus</taxon>
        <taxon>Bacillus cereus group</taxon>
    </lineage>
</organism>
<evidence type="ECO:0000313" key="6">
    <source>
        <dbReference type="Proteomes" id="UP001221338"/>
    </source>
</evidence>
<reference evidence="2 6" key="3">
    <citation type="submission" date="2023-03" db="EMBL/GenBank/DDBJ databases">
        <title>Genetic diversity of Bacillus cereus sensu lato isolates from Slovenia.</title>
        <authorList>
            <person name="Abdelli M."/>
        </authorList>
    </citation>
    <scope>NUCLEOTIDE SEQUENCE [LARGE SCALE GENOMIC DNA]</scope>
    <source>
        <strain evidence="2 6">SIBC61B</strain>
    </source>
</reference>
<dbReference type="Proteomes" id="UP000325411">
    <property type="component" value="Unassembled WGS sequence"/>
</dbReference>
<sequence>MVQFSIDERAVKNFAVFFGSFIKEQIETFYNPDFLIDFDLKTYSFSFYEKQIIICSIEGNTITDIKCVDYKEFIPDVFLEELLAHNSIPSRIHRYKKIGIERLRLEIADELMLGAITAKDTTAVWENYQMKIKISPKLQMEHFEFDTESL</sequence>
<evidence type="ECO:0000313" key="4">
    <source>
        <dbReference type="Proteomes" id="UP000194422"/>
    </source>
</evidence>
<dbReference type="RefSeq" id="WP_000249783.1">
    <property type="nucleotide sequence ID" value="NZ_CMPU01000040.1"/>
</dbReference>
<reference evidence="3 4" key="1">
    <citation type="submission" date="2017-04" db="EMBL/GenBank/DDBJ databases">
        <authorList>
            <person name="Criscuolo A."/>
        </authorList>
    </citation>
    <scope>NUCLEOTIDE SEQUENCE [LARGE SCALE GENOMIC DNA]</scope>
    <source>
        <strain evidence="3">16-00174</strain>
    </source>
</reference>
<dbReference type="EMBL" id="JARPRV010000017">
    <property type="protein sequence ID" value="MDG0943880.1"/>
    <property type="molecule type" value="Genomic_DNA"/>
</dbReference>
<accession>A0A5M9GM73</accession>
<keyword evidence="6" id="KW-1185">Reference proteome</keyword>
<comment type="caution">
    <text evidence="1">The sequence shown here is derived from an EMBL/GenBank/DDBJ whole genome shotgun (WGS) entry which is preliminary data.</text>
</comment>
<name>A0A5M9GM73_9BACI</name>
<protein>
    <submittedName>
        <fullName evidence="1">Uncharacterized protein</fullName>
    </submittedName>
</protein>
<dbReference type="Proteomes" id="UP001221338">
    <property type="component" value="Unassembled WGS sequence"/>
</dbReference>
<evidence type="ECO:0000313" key="2">
    <source>
        <dbReference type="EMBL" id="MDG0943880.1"/>
    </source>
</evidence>
<dbReference type="EMBL" id="FWYW01000089">
    <property type="protein sequence ID" value="SME29885.1"/>
    <property type="molecule type" value="Genomic_DNA"/>
</dbReference>
<evidence type="ECO:0000313" key="3">
    <source>
        <dbReference type="EMBL" id="SME29885.1"/>
    </source>
</evidence>
<dbReference type="EMBL" id="VXCE01000024">
    <property type="protein sequence ID" value="KAA8474855.1"/>
    <property type="molecule type" value="Genomic_DNA"/>
</dbReference>
<reference evidence="1 5" key="2">
    <citation type="submission" date="2019-09" db="EMBL/GenBank/DDBJ databases">
        <authorList>
            <person name="Geng P."/>
            <person name="Wan X."/>
            <person name="Zhou G."/>
            <person name="Yuan Z."/>
            <person name="Hu X."/>
        </authorList>
    </citation>
    <scope>NUCLEOTIDE SEQUENCE [LARGE SCALE GENOMIC DNA]</scope>
    <source>
        <strain evidence="1 5">EFR-4</strain>
    </source>
</reference>
<dbReference type="Proteomes" id="UP000194422">
    <property type="component" value="Unassembled WGS sequence"/>
</dbReference>
<evidence type="ECO:0000313" key="5">
    <source>
        <dbReference type="Proteomes" id="UP000325411"/>
    </source>
</evidence>
<dbReference type="AlphaFoldDB" id="A0A5M9GM73"/>
<gene>
    <name evidence="3" type="ORF">BACERE00174_04544</name>
    <name evidence="1" type="ORF">FYW06_23285</name>
    <name evidence="2" type="ORF">P6U22_22330</name>
</gene>